<dbReference type="OrthoDB" id="1651163at2"/>
<evidence type="ECO:0000259" key="1">
    <source>
        <dbReference type="Pfam" id="PF03417"/>
    </source>
</evidence>
<keyword evidence="2" id="KW-0808">Transferase</keyword>
<gene>
    <name evidence="2" type="ORF">SAMN02745243_03727</name>
</gene>
<dbReference type="SUPFAM" id="SSF56235">
    <property type="entry name" value="N-terminal nucleophile aminohydrolases (Ntn hydrolases)"/>
    <property type="match status" value="1"/>
</dbReference>
<dbReference type="InterPro" id="IPR005079">
    <property type="entry name" value="Peptidase_C45_hydrolase"/>
</dbReference>
<dbReference type="Gene3D" id="3.60.60.10">
    <property type="entry name" value="Penicillin V Acylase, Chain A"/>
    <property type="match status" value="1"/>
</dbReference>
<dbReference type="AlphaFoldDB" id="A0A1M6VB50"/>
<name>A0A1M6VB50_9FIRM</name>
<evidence type="ECO:0000313" key="3">
    <source>
        <dbReference type="Proteomes" id="UP000184301"/>
    </source>
</evidence>
<dbReference type="EMBL" id="FQZY01000086">
    <property type="protein sequence ID" value="SHK78526.1"/>
    <property type="molecule type" value="Genomic_DNA"/>
</dbReference>
<dbReference type="RefSeq" id="WP_073113019.1">
    <property type="nucleotide sequence ID" value="NZ_FQZY01000086.1"/>
</dbReference>
<proteinExistence type="predicted"/>
<dbReference type="GO" id="GO:0016740">
    <property type="term" value="F:transferase activity"/>
    <property type="evidence" value="ECO:0007669"/>
    <property type="project" value="UniProtKB-KW"/>
</dbReference>
<keyword evidence="3" id="KW-1185">Reference proteome</keyword>
<reference evidence="2 3" key="1">
    <citation type="submission" date="2016-11" db="EMBL/GenBank/DDBJ databases">
        <authorList>
            <person name="Jaros S."/>
            <person name="Januszkiewicz K."/>
            <person name="Wedrychowicz H."/>
        </authorList>
    </citation>
    <scope>NUCLEOTIDE SEQUENCE [LARGE SCALE GENOMIC DNA]</scope>
    <source>
        <strain evidence="2 3">DSM 15480</strain>
    </source>
</reference>
<evidence type="ECO:0000313" key="2">
    <source>
        <dbReference type="EMBL" id="SHK78526.1"/>
    </source>
</evidence>
<sequence length="234" mass="26966">MCTRFVYNGNDTIIGFNFDIDISEYEHKVFLEKERFFIGIKMPDNQWHSYHGVNANGNVGTLLYVHGNERALKNKEGDCCTVAELTERFVCGGLSFEEAVEIAQEKEIIYENGATMQALLSDKNGRVLIVEPGIGYKTEMEKFSLITNYSLLSPQSTQFYITLGDNRYECAKELLNRYDENFSVAEAFSVLKEVKQEGLWATRVSFVYSVNSQTVYYIENNQFDEIKEWKLSKH</sequence>
<dbReference type="Proteomes" id="UP000184301">
    <property type="component" value="Unassembled WGS sequence"/>
</dbReference>
<organism evidence="2 3">
    <name type="scientific">Hespellia stercorisuis DSM 15480</name>
    <dbReference type="NCBI Taxonomy" id="1121950"/>
    <lineage>
        <taxon>Bacteria</taxon>
        <taxon>Bacillati</taxon>
        <taxon>Bacillota</taxon>
        <taxon>Clostridia</taxon>
        <taxon>Lachnospirales</taxon>
        <taxon>Lachnospiraceae</taxon>
        <taxon>Hespellia</taxon>
    </lineage>
</organism>
<dbReference type="InterPro" id="IPR029055">
    <property type="entry name" value="Ntn_hydrolases_N"/>
</dbReference>
<accession>A0A1M6VB50</accession>
<dbReference type="Pfam" id="PF03417">
    <property type="entry name" value="AAT"/>
    <property type="match status" value="1"/>
</dbReference>
<protein>
    <submittedName>
        <fullName evidence="2">Acyl-coenzyme A:6-aminopenicillanic acid acyl-transferase</fullName>
    </submittedName>
</protein>
<feature type="domain" description="Peptidase C45 hydrolase" evidence="1">
    <location>
        <begin position="8"/>
        <end position="197"/>
    </location>
</feature>